<evidence type="ECO:0000313" key="25">
    <source>
        <dbReference type="Proteomes" id="UP000029981"/>
    </source>
</evidence>
<evidence type="ECO:0000256" key="3">
    <source>
        <dbReference type="ARBA" id="ARBA00022536"/>
    </source>
</evidence>
<evidence type="ECO:0000256" key="2">
    <source>
        <dbReference type="ARBA" id="ARBA00022527"/>
    </source>
</evidence>
<dbReference type="Pfam" id="PF01453">
    <property type="entry name" value="B_lectin"/>
    <property type="match status" value="1"/>
</dbReference>
<comment type="subcellular location">
    <subcellularLocation>
        <location evidence="1">Membrane</location>
        <topology evidence="1">Single-pass type I membrane protein</topology>
    </subcellularLocation>
</comment>
<keyword evidence="3" id="KW-0245">EGF-like domain</keyword>
<organism evidence="24 25">
    <name type="scientific">Cucumis sativus</name>
    <name type="common">Cucumber</name>
    <dbReference type="NCBI Taxonomy" id="3659"/>
    <lineage>
        <taxon>Eukaryota</taxon>
        <taxon>Viridiplantae</taxon>
        <taxon>Streptophyta</taxon>
        <taxon>Embryophyta</taxon>
        <taxon>Tracheophyta</taxon>
        <taxon>Spermatophyta</taxon>
        <taxon>Magnoliopsida</taxon>
        <taxon>eudicotyledons</taxon>
        <taxon>Gunneridae</taxon>
        <taxon>Pentapetalae</taxon>
        <taxon>rosids</taxon>
        <taxon>fabids</taxon>
        <taxon>Cucurbitales</taxon>
        <taxon>Cucurbitaceae</taxon>
        <taxon>Benincaseae</taxon>
        <taxon>Cucumis</taxon>
    </lineage>
</organism>
<dbReference type="InterPro" id="IPR011009">
    <property type="entry name" value="Kinase-like_dom_sf"/>
</dbReference>
<evidence type="ECO:0000256" key="11">
    <source>
        <dbReference type="ARBA" id="ARBA00022989"/>
    </source>
</evidence>
<dbReference type="CDD" id="cd14066">
    <property type="entry name" value="STKc_IRAK"/>
    <property type="match status" value="1"/>
</dbReference>
<dbReference type="EC" id="2.7.11.1" evidence="18"/>
<dbReference type="SMART" id="SM00108">
    <property type="entry name" value="B_lectin"/>
    <property type="match status" value="1"/>
</dbReference>
<dbReference type="STRING" id="3659.A0A0A0L1X0"/>
<keyword evidence="10 18" id="KW-0067">ATP-binding</keyword>
<evidence type="ECO:0000256" key="12">
    <source>
        <dbReference type="ARBA" id="ARBA00023136"/>
    </source>
</evidence>
<dbReference type="FunFam" id="3.30.200.20:FF:000059">
    <property type="entry name" value="S-receptor-like serine/threonine-protein kinase"/>
    <property type="match status" value="1"/>
</dbReference>
<keyword evidence="15" id="KW-0325">Glycoprotein</keyword>
<comment type="catalytic activity">
    <reaction evidence="17 18">
        <text>L-seryl-[protein] + ATP = O-phospho-L-seryl-[protein] + ADP + H(+)</text>
        <dbReference type="Rhea" id="RHEA:17989"/>
        <dbReference type="Rhea" id="RHEA-COMP:9863"/>
        <dbReference type="Rhea" id="RHEA-COMP:11604"/>
        <dbReference type="ChEBI" id="CHEBI:15378"/>
        <dbReference type="ChEBI" id="CHEBI:29999"/>
        <dbReference type="ChEBI" id="CHEBI:30616"/>
        <dbReference type="ChEBI" id="CHEBI:83421"/>
        <dbReference type="ChEBI" id="CHEBI:456216"/>
        <dbReference type="EC" id="2.7.11.1"/>
    </reaction>
</comment>
<keyword evidence="7" id="KW-0430">Lectin</keyword>
<evidence type="ECO:0000256" key="8">
    <source>
        <dbReference type="ARBA" id="ARBA00022741"/>
    </source>
</evidence>
<dbReference type="SMART" id="SM00220">
    <property type="entry name" value="S_TKc"/>
    <property type="match status" value="1"/>
</dbReference>
<protein>
    <recommendedName>
        <fullName evidence="18">Receptor-like serine/threonine-protein kinase</fullName>
        <ecNumber evidence="18">2.7.11.1</ecNumber>
    </recommendedName>
</protein>
<keyword evidence="6 21" id="KW-0732">Signal</keyword>
<reference evidence="24 25" key="1">
    <citation type="journal article" date="2009" name="Nat. Genet.">
        <title>The genome of the cucumber, Cucumis sativus L.</title>
        <authorList>
            <person name="Huang S."/>
            <person name="Li R."/>
            <person name="Zhang Z."/>
            <person name="Li L."/>
            <person name="Gu X."/>
            <person name="Fan W."/>
            <person name="Lucas W.J."/>
            <person name="Wang X."/>
            <person name="Xie B."/>
            <person name="Ni P."/>
            <person name="Ren Y."/>
            <person name="Zhu H."/>
            <person name="Li J."/>
            <person name="Lin K."/>
            <person name="Jin W."/>
            <person name="Fei Z."/>
            <person name="Li G."/>
            <person name="Staub J."/>
            <person name="Kilian A."/>
            <person name="van der Vossen E.A."/>
            <person name="Wu Y."/>
            <person name="Guo J."/>
            <person name="He J."/>
            <person name="Jia Z."/>
            <person name="Ren Y."/>
            <person name="Tian G."/>
            <person name="Lu Y."/>
            <person name="Ruan J."/>
            <person name="Qian W."/>
            <person name="Wang M."/>
            <person name="Huang Q."/>
            <person name="Li B."/>
            <person name="Xuan Z."/>
            <person name="Cao J."/>
            <person name="Asan"/>
            <person name="Wu Z."/>
            <person name="Zhang J."/>
            <person name="Cai Q."/>
            <person name="Bai Y."/>
            <person name="Zhao B."/>
            <person name="Han Y."/>
            <person name="Li Y."/>
            <person name="Li X."/>
            <person name="Wang S."/>
            <person name="Shi Q."/>
            <person name="Liu S."/>
            <person name="Cho W.K."/>
            <person name="Kim J.Y."/>
            <person name="Xu Y."/>
            <person name="Heller-Uszynska K."/>
            <person name="Miao H."/>
            <person name="Cheng Z."/>
            <person name="Zhang S."/>
            <person name="Wu J."/>
            <person name="Yang Y."/>
            <person name="Kang H."/>
            <person name="Li M."/>
            <person name="Liang H."/>
            <person name="Ren X."/>
            <person name="Shi Z."/>
            <person name="Wen M."/>
            <person name="Jian M."/>
            <person name="Yang H."/>
            <person name="Zhang G."/>
            <person name="Yang Z."/>
            <person name="Chen R."/>
            <person name="Liu S."/>
            <person name="Li J."/>
            <person name="Ma L."/>
            <person name="Liu H."/>
            <person name="Zhou Y."/>
            <person name="Zhao J."/>
            <person name="Fang X."/>
            <person name="Li G."/>
            <person name="Fang L."/>
            <person name="Li Y."/>
            <person name="Liu D."/>
            <person name="Zheng H."/>
            <person name="Zhang Y."/>
            <person name="Qin N."/>
            <person name="Li Z."/>
            <person name="Yang G."/>
            <person name="Yang S."/>
            <person name="Bolund L."/>
            <person name="Kristiansen K."/>
            <person name="Zheng H."/>
            <person name="Li S."/>
            <person name="Zhang X."/>
            <person name="Yang H."/>
            <person name="Wang J."/>
            <person name="Sun R."/>
            <person name="Zhang B."/>
            <person name="Jiang S."/>
            <person name="Wang J."/>
            <person name="Du Y."/>
            <person name="Li S."/>
        </authorList>
    </citation>
    <scope>NUCLEOTIDE SEQUENCE [LARGE SCALE GENOMIC DNA]</scope>
    <source>
        <strain evidence="25">cv. 9930</strain>
    </source>
</reference>
<dbReference type="PROSITE" id="PS00108">
    <property type="entry name" value="PROTEIN_KINASE_ST"/>
    <property type="match status" value="1"/>
</dbReference>
<dbReference type="InterPro" id="IPR001480">
    <property type="entry name" value="Bulb-type_lectin_dom"/>
</dbReference>
<dbReference type="Pfam" id="PF00069">
    <property type="entry name" value="Pkinase"/>
    <property type="match status" value="1"/>
</dbReference>
<evidence type="ECO:0000256" key="1">
    <source>
        <dbReference type="ARBA" id="ARBA00004479"/>
    </source>
</evidence>
<feature type="domain" description="Bulb-type lectin" evidence="23">
    <location>
        <begin position="33"/>
        <end position="153"/>
    </location>
</feature>
<dbReference type="CDD" id="cd01098">
    <property type="entry name" value="PAN_AP_plant"/>
    <property type="match status" value="1"/>
</dbReference>
<dbReference type="PROSITE" id="PS50011">
    <property type="entry name" value="PROTEIN_KINASE_DOM"/>
    <property type="match status" value="1"/>
</dbReference>
<comment type="similarity">
    <text evidence="18">Belongs to the protein kinase superfamily. Ser/Thr protein kinase family.</text>
</comment>
<dbReference type="InterPro" id="IPR036426">
    <property type="entry name" value="Bulb-type_lectin_dom_sf"/>
</dbReference>
<dbReference type="eggNOG" id="ENOG502QQEW">
    <property type="taxonomic scope" value="Eukaryota"/>
</dbReference>
<accession>A0A0A0L1X0</accession>
<dbReference type="GO" id="GO:0004672">
    <property type="term" value="F:protein kinase activity"/>
    <property type="evidence" value="ECO:0000318"/>
    <property type="project" value="GO_Central"/>
</dbReference>
<dbReference type="PIRSF" id="PIRSF000641">
    <property type="entry name" value="SRK"/>
    <property type="match status" value="1"/>
</dbReference>
<evidence type="ECO:0000256" key="9">
    <source>
        <dbReference type="ARBA" id="ARBA00022777"/>
    </source>
</evidence>
<dbReference type="PANTHER" id="PTHR47976">
    <property type="entry name" value="G-TYPE LECTIN S-RECEPTOR-LIKE SERINE/THREONINE-PROTEIN KINASE SD2-5"/>
    <property type="match status" value="1"/>
</dbReference>
<comment type="catalytic activity">
    <reaction evidence="16 18">
        <text>L-threonyl-[protein] + ATP = O-phospho-L-threonyl-[protein] + ADP + H(+)</text>
        <dbReference type="Rhea" id="RHEA:46608"/>
        <dbReference type="Rhea" id="RHEA-COMP:11060"/>
        <dbReference type="Rhea" id="RHEA-COMP:11605"/>
        <dbReference type="ChEBI" id="CHEBI:15378"/>
        <dbReference type="ChEBI" id="CHEBI:30013"/>
        <dbReference type="ChEBI" id="CHEBI:30616"/>
        <dbReference type="ChEBI" id="CHEBI:61977"/>
        <dbReference type="ChEBI" id="CHEBI:456216"/>
        <dbReference type="EC" id="2.7.11.1"/>
    </reaction>
</comment>
<evidence type="ECO:0000256" key="21">
    <source>
        <dbReference type="SAM" id="SignalP"/>
    </source>
</evidence>
<dbReference type="InterPro" id="IPR008271">
    <property type="entry name" value="Ser/Thr_kinase_AS"/>
</dbReference>
<keyword evidence="4 18" id="KW-0808">Transferase</keyword>
<feature type="chain" id="PRO_5001965673" description="Receptor-like serine/threonine-protein kinase" evidence="21">
    <location>
        <begin position="24"/>
        <end position="807"/>
    </location>
</feature>
<reference evidence="24 25" key="2">
    <citation type="journal article" date="2009" name="PLoS ONE">
        <title>An integrated genetic and cytogenetic map of the cucumber genome.</title>
        <authorList>
            <person name="Ren Y."/>
            <person name="Zhang Z."/>
            <person name="Liu J."/>
            <person name="Staub J.E."/>
            <person name="Han Y."/>
            <person name="Cheng Z."/>
            <person name="Li X."/>
            <person name="Lu J."/>
            <person name="Miao H."/>
            <person name="Kang H."/>
            <person name="Xie B."/>
            <person name="Gu X."/>
            <person name="Wang X."/>
            <person name="Du Y."/>
            <person name="Jin W."/>
            <person name="Huang S."/>
        </authorList>
    </citation>
    <scope>NUCLEOTIDE SEQUENCE [LARGE SCALE GENOMIC DNA]</scope>
    <source>
        <strain evidence="25">cv. 9930</strain>
    </source>
</reference>
<keyword evidence="5 20" id="KW-0812">Transmembrane</keyword>
<evidence type="ECO:0000256" key="18">
    <source>
        <dbReference type="PIRNR" id="PIRNR000641"/>
    </source>
</evidence>
<dbReference type="OMA" id="NQTETEC"/>
<keyword evidence="13" id="KW-1015">Disulfide bond</keyword>
<reference evidence="24 25" key="4">
    <citation type="journal article" date="2011" name="BMC Genomics">
        <title>RNA-Seq improves annotation of protein-coding genes in the cucumber genome.</title>
        <authorList>
            <person name="Li Z."/>
            <person name="Zhang Z."/>
            <person name="Yan P."/>
            <person name="Huang S."/>
            <person name="Fei Z."/>
            <person name="Lin K."/>
        </authorList>
    </citation>
    <scope>NUCLEOTIDE SEQUENCE [LARGE SCALE GENOMIC DNA]</scope>
    <source>
        <strain evidence="25">cv. 9930</strain>
    </source>
</reference>
<evidence type="ECO:0000256" key="16">
    <source>
        <dbReference type="ARBA" id="ARBA00047899"/>
    </source>
</evidence>
<dbReference type="GO" id="GO:0005524">
    <property type="term" value="F:ATP binding"/>
    <property type="evidence" value="ECO:0007669"/>
    <property type="project" value="UniProtKB-UniRule"/>
</dbReference>
<dbReference type="Proteomes" id="UP000029981">
    <property type="component" value="Chromosome 4"/>
</dbReference>
<evidence type="ECO:0000256" key="14">
    <source>
        <dbReference type="ARBA" id="ARBA00023170"/>
    </source>
</evidence>
<dbReference type="CDD" id="cd00028">
    <property type="entry name" value="B_lectin"/>
    <property type="match status" value="1"/>
</dbReference>
<dbReference type="Gene3D" id="2.90.10.10">
    <property type="entry name" value="Bulb-type lectin domain"/>
    <property type="match status" value="1"/>
</dbReference>
<evidence type="ECO:0000256" key="19">
    <source>
        <dbReference type="PROSITE-ProRule" id="PRU10141"/>
    </source>
</evidence>
<evidence type="ECO:0000256" key="10">
    <source>
        <dbReference type="ARBA" id="ARBA00022840"/>
    </source>
</evidence>
<feature type="signal peptide" evidence="21">
    <location>
        <begin position="1"/>
        <end position="23"/>
    </location>
</feature>
<evidence type="ECO:0000259" key="23">
    <source>
        <dbReference type="PROSITE" id="PS50927"/>
    </source>
</evidence>
<evidence type="ECO:0000313" key="24">
    <source>
        <dbReference type="EMBL" id="KGN54146.1"/>
    </source>
</evidence>
<dbReference type="InterPro" id="IPR024171">
    <property type="entry name" value="SRK-like_kinase"/>
</dbReference>
<evidence type="ECO:0000256" key="13">
    <source>
        <dbReference type="ARBA" id="ARBA00023157"/>
    </source>
</evidence>
<reference evidence="24 25" key="3">
    <citation type="journal article" date="2010" name="BMC Genomics">
        <title>Transcriptome sequencing and comparative analysis of cucumber flowers with different sex types.</title>
        <authorList>
            <person name="Guo S."/>
            <person name="Zheng Y."/>
            <person name="Joung J.G."/>
            <person name="Liu S."/>
            <person name="Zhang Z."/>
            <person name="Crasta O.R."/>
            <person name="Sobral B.W."/>
            <person name="Xu Y."/>
            <person name="Huang S."/>
            <person name="Fei Z."/>
        </authorList>
    </citation>
    <scope>NUCLEOTIDE SEQUENCE [LARGE SCALE GENOMIC DNA]</scope>
    <source>
        <strain evidence="25">cv. 9930</strain>
    </source>
</reference>
<dbReference type="GO" id="GO:0016020">
    <property type="term" value="C:membrane"/>
    <property type="evidence" value="ECO:0007669"/>
    <property type="project" value="UniProtKB-SubCell"/>
</dbReference>
<dbReference type="GO" id="GO:0106310">
    <property type="term" value="F:protein serine kinase activity"/>
    <property type="evidence" value="ECO:0007669"/>
    <property type="project" value="RHEA"/>
</dbReference>
<dbReference type="FunFam" id="2.90.10.30:FF:000001">
    <property type="entry name" value="Serine/threonine-protein kinase"/>
    <property type="match status" value="1"/>
</dbReference>
<feature type="transmembrane region" description="Helical" evidence="20">
    <location>
        <begin position="449"/>
        <end position="475"/>
    </location>
</feature>
<dbReference type="SUPFAM" id="SSF51110">
    <property type="entry name" value="alpha-D-mannose-specific plant lectins"/>
    <property type="match status" value="2"/>
</dbReference>
<dbReference type="FunFam" id="2.90.10.10:FF:000013">
    <property type="entry name" value="G-type lectin S-receptor-like serine/threonine-protein kinase LECRK1"/>
    <property type="match status" value="1"/>
</dbReference>
<dbReference type="Gene3D" id="2.90.10.30">
    <property type="match status" value="1"/>
</dbReference>
<dbReference type="PROSITE" id="PS00107">
    <property type="entry name" value="PROTEIN_KINASE_ATP"/>
    <property type="match status" value="1"/>
</dbReference>
<evidence type="ECO:0000259" key="22">
    <source>
        <dbReference type="PROSITE" id="PS50011"/>
    </source>
</evidence>
<dbReference type="Gramene" id="KGN54146">
    <property type="protein sequence ID" value="KGN54146"/>
    <property type="gene ID" value="Csa_4G289640"/>
</dbReference>
<dbReference type="InterPro" id="IPR000719">
    <property type="entry name" value="Prot_kinase_dom"/>
</dbReference>
<dbReference type="InterPro" id="IPR051343">
    <property type="entry name" value="G-type_lectin_kinases/EP1-like"/>
</dbReference>
<name>A0A0A0L1X0_CUCSA</name>
<dbReference type="InterPro" id="IPR017441">
    <property type="entry name" value="Protein_kinase_ATP_BS"/>
</dbReference>
<evidence type="ECO:0000256" key="5">
    <source>
        <dbReference type="ARBA" id="ARBA00022692"/>
    </source>
</evidence>
<dbReference type="SUPFAM" id="SSF56112">
    <property type="entry name" value="Protein kinase-like (PK-like)"/>
    <property type="match status" value="1"/>
</dbReference>
<keyword evidence="12 20" id="KW-0472">Membrane</keyword>
<evidence type="ECO:0000256" key="17">
    <source>
        <dbReference type="ARBA" id="ARBA00048679"/>
    </source>
</evidence>
<keyword evidence="8 18" id="KW-0547">Nucleotide-binding</keyword>
<dbReference type="FunFam" id="1.10.510.10:FF:000237">
    <property type="entry name" value="G-type lectin S-receptor-like serine/threonine-protein kinase"/>
    <property type="match status" value="1"/>
</dbReference>
<dbReference type="AlphaFoldDB" id="A0A0A0L1X0"/>
<sequence length="807" mass="90662">MAFPSFFLLLLLPLFSLPSFSFSQPYKNITLGSSLIASPRNHTNHSYWSSPSGDFAFGFLDTGTNGFLLAIWFNKIPENTIVWSANPNHLVPSGSILQLTTHGQLVLNDSAANQIWAANFQTENTTVSHAAMLDTGNFILAAANNNSQVVLWQSFDEPTDTILPSQVMKPDTILIARFSKTNYSDGRFHLRMESDGNLVLYTRIVPLGSQGNPYWSSNTVGSGFNLVFDLSGSIYVSAKNGTALTYLTSKNPSSNQHNFYHRAIFEYDGVFRQYIYSKSDEAWKSVSDFIPLNICASINNGLGSGVCGYNSYCVTGEDQRPICKCPQGYYMVDPNDEMQGCRPSFIPQICSLAEANSFDFFSIERSDWTDSDYEGYSGTNEDWCRRACLDDCFCAAVVFETGNCWKKKFPLSFGRVNPDFRGKALIKIRRDNSTLIDDNLVKRGKDKTLLIIGLVLLGSSGFLIFISLLAVLIVYRIKKKRSEGVMGKVAASIGVNVRAFSYEELNKATNGFTEKLGSGAFATVYKGILDDDDCLDKDNKLVAVKKLEIEVKEGEQEFKAEVSAIARTNHKNLVRLLGFCNEHLHRLIVYEFMPNGCLADFLFGPSQLNWYERIQLARETARGLCYLHEECKTQIIHCDIKPQNILLDESLRARISDFGLAKLLKENQTRTTTAIRGTKGYVAPEWFRSNLPITVKVDVYSFGIVLLEIISCRRSFELEVEDENEMVLADWAYDCFKERRVDMLVRKDDDEAKGDMKTVEKLVMIAIWCIQEEPSLRPSMKKVLQMLEGVVEVSIPPDPSSFISTIQ</sequence>
<keyword evidence="14" id="KW-0675">Receptor</keyword>
<evidence type="ECO:0000256" key="4">
    <source>
        <dbReference type="ARBA" id="ARBA00022679"/>
    </source>
</evidence>
<evidence type="ECO:0000256" key="20">
    <source>
        <dbReference type="SAM" id="Phobius"/>
    </source>
</evidence>
<feature type="domain" description="Protein kinase" evidence="22">
    <location>
        <begin position="510"/>
        <end position="791"/>
    </location>
</feature>
<keyword evidence="11 20" id="KW-1133">Transmembrane helix</keyword>
<dbReference type="GO" id="GO:0030246">
    <property type="term" value="F:carbohydrate binding"/>
    <property type="evidence" value="ECO:0007669"/>
    <property type="project" value="UniProtKB-KW"/>
</dbReference>
<dbReference type="GO" id="GO:0004674">
    <property type="term" value="F:protein serine/threonine kinase activity"/>
    <property type="evidence" value="ECO:0007669"/>
    <property type="project" value="UniProtKB-KW"/>
</dbReference>
<dbReference type="Gene3D" id="3.30.200.20">
    <property type="entry name" value="Phosphorylase Kinase, domain 1"/>
    <property type="match status" value="1"/>
</dbReference>
<dbReference type="PROSITE" id="PS50927">
    <property type="entry name" value="BULB_LECTIN"/>
    <property type="match status" value="1"/>
</dbReference>
<keyword evidence="2 18" id="KW-0723">Serine/threonine-protein kinase</keyword>
<dbReference type="Gene3D" id="1.10.510.10">
    <property type="entry name" value="Transferase(Phosphotransferase) domain 1"/>
    <property type="match status" value="1"/>
</dbReference>
<dbReference type="OrthoDB" id="5857966at2759"/>
<evidence type="ECO:0000256" key="6">
    <source>
        <dbReference type="ARBA" id="ARBA00022729"/>
    </source>
</evidence>
<gene>
    <name evidence="24" type="ORF">Csa_4G289640</name>
</gene>
<feature type="binding site" evidence="19">
    <location>
        <position position="546"/>
    </location>
    <ligand>
        <name>ATP</name>
        <dbReference type="ChEBI" id="CHEBI:30616"/>
    </ligand>
</feature>
<evidence type="ECO:0000256" key="7">
    <source>
        <dbReference type="ARBA" id="ARBA00022734"/>
    </source>
</evidence>
<keyword evidence="25" id="KW-1185">Reference proteome</keyword>
<dbReference type="EMBL" id="CM002925">
    <property type="protein sequence ID" value="KGN54146.1"/>
    <property type="molecule type" value="Genomic_DNA"/>
</dbReference>
<evidence type="ECO:0000256" key="15">
    <source>
        <dbReference type="ARBA" id="ARBA00023180"/>
    </source>
</evidence>
<proteinExistence type="inferred from homology"/>
<dbReference type="PANTHER" id="PTHR47976:SF108">
    <property type="entry name" value="G-TYPE LECTIN S-RECEPTOR-LIKE SERINE_THREONINE-PROTEIN KINASE LECRK1"/>
    <property type="match status" value="1"/>
</dbReference>
<keyword evidence="9 18" id="KW-0418">Kinase</keyword>